<keyword evidence="3" id="KW-1185">Reference proteome</keyword>
<dbReference type="Proteomes" id="UP000008461">
    <property type="component" value="Chromosome"/>
</dbReference>
<dbReference type="KEGG" id="hhy:Halhy_0770"/>
<dbReference type="AlphaFoldDB" id="F4L3S3"/>
<dbReference type="EMBL" id="CP002691">
    <property type="protein sequence ID" value="AEE48677.1"/>
    <property type="molecule type" value="Genomic_DNA"/>
</dbReference>
<protein>
    <submittedName>
        <fullName evidence="2">Uncharacterized protein</fullName>
    </submittedName>
</protein>
<organism evidence="2 3">
    <name type="scientific">Haliscomenobacter hydrossis (strain ATCC 27775 / DSM 1100 / LMG 10767 / O)</name>
    <dbReference type="NCBI Taxonomy" id="760192"/>
    <lineage>
        <taxon>Bacteria</taxon>
        <taxon>Pseudomonadati</taxon>
        <taxon>Bacteroidota</taxon>
        <taxon>Saprospiria</taxon>
        <taxon>Saprospirales</taxon>
        <taxon>Haliscomenobacteraceae</taxon>
        <taxon>Haliscomenobacter</taxon>
    </lineage>
</organism>
<keyword evidence="1" id="KW-1133">Transmembrane helix</keyword>
<feature type="transmembrane region" description="Helical" evidence="1">
    <location>
        <begin position="118"/>
        <end position="135"/>
    </location>
</feature>
<dbReference type="RefSeq" id="WP_013763241.1">
    <property type="nucleotide sequence ID" value="NC_015510.1"/>
</dbReference>
<reference evidence="2 3" key="1">
    <citation type="journal article" date="2011" name="Stand. Genomic Sci.">
        <title>Complete genome sequence of Haliscomenobacter hydrossis type strain (O).</title>
        <authorList>
            <consortium name="US DOE Joint Genome Institute (JGI-PGF)"/>
            <person name="Daligault H."/>
            <person name="Lapidus A."/>
            <person name="Zeytun A."/>
            <person name="Nolan M."/>
            <person name="Lucas S."/>
            <person name="Del Rio T.G."/>
            <person name="Tice H."/>
            <person name="Cheng J.F."/>
            <person name="Tapia R."/>
            <person name="Han C."/>
            <person name="Goodwin L."/>
            <person name="Pitluck S."/>
            <person name="Liolios K."/>
            <person name="Pagani I."/>
            <person name="Ivanova N."/>
            <person name="Huntemann M."/>
            <person name="Mavromatis K."/>
            <person name="Mikhailova N."/>
            <person name="Pati A."/>
            <person name="Chen A."/>
            <person name="Palaniappan K."/>
            <person name="Land M."/>
            <person name="Hauser L."/>
            <person name="Brambilla E.M."/>
            <person name="Rohde M."/>
            <person name="Verbarg S."/>
            <person name="Goker M."/>
            <person name="Bristow J."/>
            <person name="Eisen J.A."/>
            <person name="Markowitz V."/>
            <person name="Hugenholtz P."/>
            <person name="Kyrpides N.C."/>
            <person name="Klenk H.P."/>
            <person name="Woyke T."/>
        </authorList>
    </citation>
    <scope>NUCLEOTIDE SEQUENCE [LARGE SCALE GENOMIC DNA]</scope>
    <source>
        <strain evidence="3">ATCC 27775 / DSM 1100 / LMG 10767 / O</strain>
    </source>
</reference>
<dbReference type="HOGENOM" id="CLU_1452541_0_0_10"/>
<reference key="2">
    <citation type="submission" date="2011-04" db="EMBL/GenBank/DDBJ databases">
        <title>Complete sequence of chromosome of Haliscomenobacter hydrossis DSM 1100.</title>
        <authorList>
            <consortium name="US DOE Joint Genome Institute (JGI-PGF)"/>
            <person name="Lucas S."/>
            <person name="Han J."/>
            <person name="Lapidus A."/>
            <person name="Bruce D."/>
            <person name="Goodwin L."/>
            <person name="Pitluck S."/>
            <person name="Peters L."/>
            <person name="Kyrpides N."/>
            <person name="Mavromatis K."/>
            <person name="Ivanova N."/>
            <person name="Ovchinnikova G."/>
            <person name="Pagani I."/>
            <person name="Daligault H."/>
            <person name="Detter J.C."/>
            <person name="Han C."/>
            <person name="Land M."/>
            <person name="Hauser L."/>
            <person name="Markowitz V."/>
            <person name="Cheng J.-F."/>
            <person name="Hugenholtz P."/>
            <person name="Woyke T."/>
            <person name="Wu D."/>
            <person name="Verbarg S."/>
            <person name="Frueling A."/>
            <person name="Brambilla E."/>
            <person name="Klenk H.-P."/>
            <person name="Eisen J.A."/>
        </authorList>
    </citation>
    <scope>NUCLEOTIDE SEQUENCE</scope>
    <source>
        <strain>DSM 1100</strain>
    </source>
</reference>
<feature type="transmembrane region" description="Helical" evidence="1">
    <location>
        <begin position="94"/>
        <end position="112"/>
    </location>
</feature>
<keyword evidence="1" id="KW-0472">Membrane</keyword>
<evidence type="ECO:0000313" key="2">
    <source>
        <dbReference type="EMBL" id="AEE48677.1"/>
    </source>
</evidence>
<gene>
    <name evidence="2" type="ordered locus">Halhy_0770</name>
</gene>
<sequence length="186" mass="20669">MYHSSIYIISSDEFIDLTWKDNWADFTMLQDGQPIGVVPLKIELQLAHSFTTKRGKTIVPILREAGLEVWCDGLDLASGLASGRNNDFQTAYQATNFIGWALIIVSPILFFASENTTATIVAIVVLALGPVYLWLGWKAKHTGEKIYFIIALTPFTSISMFRHALKAGIAAQNGVLIVRKKNEHND</sequence>
<evidence type="ECO:0000313" key="3">
    <source>
        <dbReference type="Proteomes" id="UP000008461"/>
    </source>
</evidence>
<keyword evidence="1" id="KW-0812">Transmembrane</keyword>
<evidence type="ECO:0000256" key="1">
    <source>
        <dbReference type="SAM" id="Phobius"/>
    </source>
</evidence>
<accession>F4L3S3</accession>
<proteinExistence type="predicted"/>
<name>F4L3S3_HALH1</name>